<dbReference type="SFLD" id="SFLDS00003">
    <property type="entry name" value="Haloacid_Dehalogenase"/>
    <property type="match status" value="1"/>
</dbReference>
<gene>
    <name evidence="2" type="ORF">I592_00537</name>
    <name evidence="1" type="ORF">UKC_03425</name>
</gene>
<dbReference type="GO" id="GO:0005829">
    <property type="term" value="C:cytosol"/>
    <property type="evidence" value="ECO:0007669"/>
    <property type="project" value="TreeGrafter"/>
</dbReference>
<comment type="caution">
    <text evidence="1">The sequence shown here is derived from an EMBL/GenBank/DDBJ whole genome shotgun (WGS) entry which is preliminary data.</text>
</comment>
<keyword evidence="4" id="KW-1185">Reference proteome</keyword>
<dbReference type="HOGENOM" id="CLU_044146_5_0_9"/>
<dbReference type="PANTHER" id="PTHR10000:SF53">
    <property type="entry name" value="5-AMINO-6-(5-PHOSPHO-D-RIBITYLAMINO)URACIL PHOSPHATASE YBJI-RELATED"/>
    <property type="match status" value="1"/>
</dbReference>
<keyword evidence="1" id="KW-0378">Hydrolase</keyword>
<dbReference type="InterPro" id="IPR006379">
    <property type="entry name" value="HAD-SF_hydro_IIB"/>
</dbReference>
<organism evidence="1 3">
    <name type="scientific">Enterococcus gilvus ATCC BAA-350</name>
    <dbReference type="NCBI Taxonomy" id="1158614"/>
    <lineage>
        <taxon>Bacteria</taxon>
        <taxon>Bacillati</taxon>
        <taxon>Bacillota</taxon>
        <taxon>Bacilli</taxon>
        <taxon>Lactobacillales</taxon>
        <taxon>Enterococcaceae</taxon>
        <taxon>Enterococcus</taxon>
    </lineage>
</organism>
<dbReference type="EMBL" id="AJDQ01000012">
    <property type="protein sequence ID" value="EOI53473.1"/>
    <property type="molecule type" value="Genomic_DNA"/>
</dbReference>
<dbReference type="InterPro" id="IPR023214">
    <property type="entry name" value="HAD_sf"/>
</dbReference>
<dbReference type="InterPro" id="IPR036412">
    <property type="entry name" value="HAD-like_sf"/>
</dbReference>
<evidence type="ECO:0000313" key="4">
    <source>
        <dbReference type="Proteomes" id="UP000014160"/>
    </source>
</evidence>
<dbReference type="Proteomes" id="UP000013750">
    <property type="component" value="Unassembled WGS sequence"/>
</dbReference>
<dbReference type="GO" id="GO:0000287">
    <property type="term" value="F:magnesium ion binding"/>
    <property type="evidence" value="ECO:0007669"/>
    <property type="project" value="TreeGrafter"/>
</dbReference>
<dbReference type="NCBIfam" id="TIGR01484">
    <property type="entry name" value="HAD-SF-IIB"/>
    <property type="match status" value="1"/>
</dbReference>
<dbReference type="AlphaFoldDB" id="R2XFX4"/>
<evidence type="ECO:0000313" key="1">
    <source>
        <dbReference type="EMBL" id="EOI53473.1"/>
    </source>
</evidence>
<reference evidence="1 3" key="1">
    <citation type="submission" date="2013-02" db="EMBL/GenBank/DDBJ databases">
        <title>The Genome Sequence of Enterococcus gilvus ATCC BAA-350.</title>
        <authorList>
            <consortium name="The Broad Institute Genome Sequencing Platform"/>
            <consortium name="The Broad Institute Genome Sequencing Center for Infectious Disease"/>
            <person name="Earl A.M."/>
            <person name="Gilmore M.S."/>
            <person name="Lebreton F."/>
            <person name="Walker B."/>
            <person name="Young S.K."/>
            <person name="Zeng Q."/>
            <person name="Gargeya S."/>
            <person name="Fitzgerald M."/>
            <person name="Haas B."/>
            <person name="Abouelleil A."/>
            <person name="Alvarado L."/>
            <person name="Arachchi H.M."/>
            <person name="Berlin A.M."/>
            <person name="Chapman S.B."/>
            <person name="Dewar J."/>
            <person name="Goldberg J."/>
            <person name="Griggs A."/>
            <person name="Gujja S."/>
            <person name="Hansen M."/>
            <person name="Howarth C."/>
            <person name="Imamovic A."/>
            <person name="Larimer J."/>
            <person name="McCowan C."/>
            <person name="Murphy C."/>
            <person name="Neiman D."/>
            <person name="Pearson M."/>
            <person name="Priest M."/>
            <person name="Roberts A."/>
            <person name="Saif S."/>
            <person name="Shea T."/>
            <person name="Sisk P."/>
            <person name="Sykes S."/>
            <person name="Wortman J."/>
            <person name="Nusbaum C."/>
            <person name="Birren B."/>
        </authorList>
    </citation>
    <scope>NUCLEOTIDE SEQUENCE [LARGE SCALE GENOMIC DNA]</scope>
    <source>
        <strain evidence="1 3">ATCC BAA-350</strain>
    </source>
</reference>
<accession>R2XFX4</accession>
<dbReference type="eggNOG" id="COG0561">
    <property type="taxonomic scope" value="Bacteria"/>
</dbReference>
<dbReference type="CDD" id="cd07518">
    <property type="entry name" value="HAD_YbiV-Like"/>
    <property type="match status" value="1"/>
</dbReference>
<dbReference type="SFLD" id="SFLDG01140">
    <property type="entry name" value="C2.B:_Phosphomannomutase_and_P"/>
    <property type="match status" value="1"/>
</dbReference>
<dbReference type="OrthoDB" id="9814970at2"/>
<dbReference type="PANTHER" id="PTHR10000">
    <property type="entry name" value="PHOSPHOSERINE PHOSPHATASE"/>
    <property type="match status" value="1"/>
</dbReference>
<dbReference type="NCBIfam" id="TIGR00099">
    <property type="entry name" value="Cof-subfamily"/>
    <property type="match status" value="1"/>
</dbReference>
<dbReference type="EMBL" id="ASWH01000001">
    <property type="protein sequence ID" value="EOW81252.1"/>
    <property type="molecule type" value="Genomic_DNA"/>
</dbReference>
<name>R2XFX4_9ENTE</name>
<dbReference type="Proteomes" id="UP000014160">
    <property type="component" value="Unassembled WGS sequence"/>
</dbReference>
<dbReference type="SUPFAM" id="SSF56784">
    <property type="entry name" value="HAD-like"/>
    <property type="match status" value="1"/>
</dbReference>
<reference evidence="2 4" key="2">
    <citation type="submission" date="2013-03" db="EMBL/GenBank/DDBJ databases">
        <title>The Genome Sequence of Enterococcus gilvus ATCC BAA-350 (PacBio/Illumina hybrid assembly).</title>
        <authorList>
            <consortium name="The Broad Institute Genomics Platform"/>
            <consortium name="The Broad Institute Genome Sequencing Center for Infectious Disease"/>
            <person name="Earl A."/>
            <person name="Russ C."/>
            <person name="Gilmore M."/>
            <person name="Surin D."/>
            <person name="Walker B."/>
            <person name="Young S."/>
            <person name="Zeng Q."/>
            <person name="Gargeya S."/>
            <person name="Fitzgerald M."/>
            <person name="Haas B."/>
            <person name="Abouelleil A."/>
            <person name="Allen A.W."/>
            <person name="Alvarado L."/>
            <person name="Arachchi H.M."/>
            <person name="Berlin A.M."/>
            <person name="Chapman S.B."/>
            <person name="Gainer-Dewar J."/>
            <person name="Goldberg J."/>
            <person name="Griggs A."/>
            <person name="Gujja S."/>
            <person name="Hansen M."/>
            <person name="Howarth C."/>
            <person name="Imamovic A."/>
            <person name="Ireland A."/>
            <person name="Larimer J."/>
            <person name="McCowan C."/>
            <person name="Murphy C."/>
            <person name="Pearson M."/>
            <person name="Poon T.W."/>
            <person name="Priest M."/>
            <person name="Roberts A."/>
            <person name="Saif S."/>
            <person name="Shea T."/>
            <person name="Sisk P."/>
            <person name="Sykes S."/>
            <person name="Wortman J."/>
            <person name="Nusbaum C."/>
            <person name="Birren B."/>
        </authorList>
    </citation>
    <scope>NUCLEOTIDE SEQUENCE [LARGE SCALE GENOMIC DNA]</scope>
    <source>
        <strain evidence="2 4">ATCC BAA-350</strain>
    </source>
</reference>
<proteinExistence type="predicted"/>
<dbReference type="PATRIC" id="fig|1158614.3.peg.3400"/>
<dbReference type="Pfam" id="PF08282">
    <property type="entry name" value="Hydrolase_3"/>
    <property type="match status" value="1"/>
</dbReference>
<dbReference type="Gene3D" id="3.40.50.1000">
    <property type="entry name" value="HAD superfamily/HAD-like"/>
    <property type="match status" value="1"/>
</dbReference>
<evidence type="ECO:0000313" key="3">
    <source>
        <dbReference type="Proteomes" id="UP000013750"/>
    </source>
</evidence>
<sequence length="272" mass="30787">MIQAIAVDMDGTFLRSDNTYDNERFANLFKRFQEHQIHFIVASGNQYYQLKSFFPEHEDQLTFVSENGALIFEQGRLLRSKSFSPERVERILAFIAAHELDLDVIVCGIDSAYILKETPQAIRDFSRVYYHRLKELNSFDELPSEDRFVKFALDLPIDRVAAFVTEMNDVFKDEIKAVASGHGSVDIIIPGMNKGAAIQWLLDRWHVSPEHLAAFGDANNDLEMLGLTPNSYAMAASSPTVIETAKHRAPSNNDSGVMVVLEQLLEEQNNEA</sequence>
<evidence type="ECO:0000313" key="2">
    <source>
        <dbReference type="EMBL" id="EOW81252.1"/>
    </source>
</evidence>
<dbReference type="GO" id="GO:0016791">
    <property type="term" value="F:phosphatase activity"/>
    <property type="evidence" value="ECO:0007669"/>
    <property type="project" value="TreeGrafter"/>
</dbReference>
<dbReference type="Gene3D" id="3.30.1240.10">
    <property type="match status" value="1"/>
</dbReference>
<dbReference type="RefSeq" id="WP_010781769.1">
    <property type="nucleotide sequence ID" value="NZ_ASWH01000001.1"/>
</dbReference>
<dbReference type="InterPro" id="IPR000150">
    <property type="entry name" value="Cof"/>
</dbReference>
<protein>
    <submittedName>
        <fullName evidence="1">Cof-like hydrolase</fullName>
    </submittedName>
</protein>